<protein>
    <submittedName>
        <fullName evidence="1">Uncharacterized protein</fullName>
    </submittedName>
</protein>
<reference evidence="1 2" key="1">
    <citation type="journal article" date="2019" name="Sci. Rep.">
        <title>Orb-weaving spider Araneus ventricosus genome elucidates the spidroin gene catalogue.</title>
        <authorList>
            <person name="Kono N."/>
            <person name="Nakamura H."/>
            <person name="Ohtoshi R."/>
            <person name="Moran D.A.P."/>
            <person name="Shinohara A."/>
            <person name="Yoshida Y."/>
            <person name="Fujiwara M."/>
            <person name="Mori M."/>
            <person name="Tomita M."/>
            <person name="Arakawa K."/>
        </authorList>
    </citation>
    <scope>NUCLEOTIDE SEQUENCE [LARGE SCALE GENOMIC DNA]</scope>
</reference>
<dbReference type="EMBL" id="BGPR01000542">
    <property type="protein sequence ID" value="GBM25626.1"/>
    <property type="molecule type" value="Genomic_DNA"/>
</dbReference>
<dbReference type="Proteomes" id="UP000499080">
    <property type="component" value="Unassembled WGS sequence"/>
</dbReference>
<comment type="caution">
    <text evidence="1">The sequence shown here is derived from an EMBL/GenBank/DDBJ whole genome shotgun (WGS) entry which is preliminary data.</text>
</comment>
<gene>
    <name evidence="1" type="ORF">AVEN_82745_1</name>
</gene>
<evidence type="ECO:0000313" key="2">
    <source>
        <dbReference type="Proteomes" id="UP000499080"/>
    </source>
</evidence>
<name>A0A4Y2EBD5_ARAVE</name>
<evidence type="ECO:0000313" key="1">
    <source>
        <dbReference type="EMBL" id="GBM25626.1"/>
    </source>
</evidence>
<accession>A0A4Y2EBD5</accession>
<organism evidence="1 2">
    <name type="scientific">Araneus ventricosus</name>
    <name type="common">Orbweaver spider</name>
    <name type="synonym">Epeira ventricosa</name>
    <dbReference type="NCBI Taxonomy" id="182803"/>
    <lineage>
        <taxon>Eukaryota</taxon>
        <taxon>Metazoa</taxon>
        <taxon>Ecdysozoa</taxon>
        <taxon>Arthropoda</taxon>
        <taxon>Chelicerata</taxon>
        <taxon>Arachnida</taxon>
        <taxon>Araneae</taxon>
        <taxon>Araneomorphae</taxon>
        <taxon>Entelegynae</taxon>
        <taxon>Araneoidea</taxon>
        <taxon>Araneidae</taxon>
        <taxon>Araneus</taxon>
    </lineage>
</organism>
<sequence length="205" mass="23258">MPSDQPNPIIHKTLNDMPDIHFIVPLTDDSILIYAHFNSPGPNQVVRESRVGRCKISSDERAKGPCFAPCNPRDHKNFGNTFWSRKCGLVYTRGLRKLPDVRLFFFGDDRSRPIIRPTNSPDIGESYIRVQLENFSCAIRVPDLKGRCQQRFGWSNVGTYGKITPGNGVEKSFLGLFSYEGYRTFVIVKFHYCGNCASDKQISCT</sequence>
<proteinExistence type="predicted"/>
<dbReference type="AlphaFoldDB" id="A0A4Y2EBD5"/>
<keyword evidence="2" id="KW-1185">Reference proteome</keyword>